<organism evidence="2 4">
    <name type="scientific">Halodesulfurarchaeum formicicum</name>
    <dbReference type="NCBI Taxonomy" id="1873524"/>
    <lineage>
        <taxon>Archaea</taxon>
        <taxon>Methanobacteriati</taxon>
        <taxon>Methanobacteriota</taxon>
        <taxon>Stenosarchaea group</taxon>
        <taxon>Halobacteria</taxon>
        <taxon>Halobacteriales</taxon>
        <taxon>Halobacteriaceae</taxon>
        <taxon>Halodesulfurarchaeum</taxon>
    </lineage>
</organism>
<dbReference type="RefSeq" id="WP_198400434.1">
    <property type="nucleotide sequence ID" value="NZ_CP016070.1"/>
</dbReference>
<feature type="transmembrane region" description="Helical" evidence="1">
    <location>
        <begin position="12"/>
        <end position="31"/>
    </location>
</feature>
<dbReference type="STRING" id="1873524.HSR6_0851"/>
<evidence type="ECO:0000313" key="3">
    <source>
        <dbReference type="EMBL" id="APE95304.1"/>
    </source>
</evidence>
<name>A0A1D8S3S8_9EURY</name>
<dbReference type="OrthoDB" id="166747at2157"/>
<reference evidence="2 4" key="1">
    <citation type="submission" date="2016-06" db="EMBL/GenBank/DDBJ databases">
        <title>Discovery of anaerobic lithoheterotrophic haloarchaeon capable of sulfur respiration by hydrogen and formate.</title>
        <authorList>
            <person name="Sorokin D.Y."/>
            <person name="Kublanov I.V."/>
            <person name="Roman P."/>
            <person name="Sinninghe Damste J.S."/>
            <person name="Golyshin P.N."/>
            <person name="Rojo D."/>
            <person name="Ciordia S."/>
            <person name="Mena Md.C."/>
            <person name="Ferrer M."/>
            <person name="Smedile F."/>
            <person name="Messina E."/>
            <person name="La Cono V."/>
            <person name="Yakimov M.M."/>
        </authorList>
    </citation>
    <scope>NUCLEOTIDE SEQUENCE [LARGE SCALE GENOMIC DNA]</scope>
    <source>
        <strain evidence="2 4">HTSR1</strain>
    </source>
</reference>
<dbReference type="Proteomes" id="UP000185608">
    <property type="component" value="Chromosome"/>
</dbReference>
<reference evidence="3" key="3">
    <citation type="journal article" date="2017" name="ISME J.">
        <title>Discovery of anaerobic lithoheterotrophic haloarchaea, ubiquitous in hypersaline habitats.</title>
        <authorList>
            <person name="Sorokin D.Y."/>
            <person name="Messina E."/>
            <person name="Smedile F."/>
            <person name="Roman P."/>
            <person name="Damste J.S.S."/>
            <person name="Ciordia S."/>
            <person name="Mena M.C."/>
            <person name="Ferrer M."/>
            <person name="Golyshin P.N."/>
            <person name="Kublanov I.V."/>
            <person name="Samarov N.I."/>
            <person name="Toshchakov S.V."/>
            <person name="La Cono V."/>
            <person name="Yakimov M.M."/>
        </authorList>
    </citation>
    <scope>NUCLEOTIDE SEQUENCE</scope>
    <source>
        <strain evidence="3">HSR6</strain>
    </source>
</reference>
<dbReference type="AlphaFoldDB" id="A0A1D8S3S8"/>
<gene>
    <name evidence="3" type="ORF">HSR6_0851</name>
    <name evidence="2" type="ORF">HTSR_0824</name>
</gene>
<evidence type="ECO:0000313" key="2">
    <source>
        <dbReference type="EMBL" id="AOW80010.1"/>
    </source>
</evidence>
<dbReference type="EMBL" id="CP016804">
    <property type="protein sequence ID" value="APE95304.1"/>
    <property type="molecule type" value="Genomic_DNA"/>
</dbReference>
<dbReference type="KEGG" id="hhsr:HSR6_0851"/>
<accession>A0A1D8S3S8</accession>
<evidence type="ECO:0000313" key="4">
    <source>
        <dbReference type="Proteomes" id="UP000185608"/>
    </source>
</evidence>
<accession>A0A1J1AC04</accession>
<keyword evidence="1" id="KW-1133">Transmembrane helix</keyword>
<keyword evidence="1" id="KW-0812">Transmembrane</keyword>
<evidence type="ECO:0000256" key="1">
    <source>
        <dbReference type="SAM" id="Phobius"/>
    </source>
</evidence>
<dbReference type="GeneID" id="62009081"/>
<protein>
    <submittedName>
        <fullName evidence="2">Uncharacterized protein</fullName>
    </submittedName>
</protein>
<sequence>MIQRVTRFATLTAYQSSLAVGIGLMPIALLARKLGVTLPVHRLVERTEAAYEAKTE</sequence>
<dbReference type="Proteomes" id="UP000186165">
    <property type="component" value="Chromosome"/>
</dbReference>
<keyword evidence="5" id="KW-1185">Reference proteome</keyword>
<dbReference type="KEGG" id="halh:HTSR_0824"/>
<evidence type="ECO:0000313" key="5">
    <source>
        <dbReference type="Proteomes" id="UP000186165"/>
    </source>
</evidence>
<proteinExistence type="predicted"/>
<keyword evidence="1" id="KW-0472">Membrane</keyword>
<dbReference type="EMBL" id="CP016070">
    <property type="protein sequence ID" value="AOW80010.1"/>
    <property type="molecule type" value="Genomic_DNA"/>
</dbReference>
<reference evidence="5" key="2">
    <citation type="submission" date="2016-08" db="EMBL/GenBank/DDBJ databases">
        <title>Discovery of first anaerobic lithoheterotrophic haloarchae widely represented in hypersaline habitats.</title>
        <authorList>
            <person name="Sorokin D.Y."/>
            <person name="Kublanov I.V."/>
            <person name="Roman P."/>
            <person name="Sinninghe Damste J.S."/>
            <person name="Golyshin P.N."/>
            <person name="Rojo D."/>
            <person name="Ciordia S."/>
            <person name="Mena Md.C."/>
            <person name="Ferrer M."/>
            <person name="Smedile F."/>
            <person name="Messina E."/>
            <person name="La Cono V."/>
            <person name="Yakimov M.M."/>
        </authorList>
    </citation>
    <scope>NUCLEOTIDE SEQUENCE [LARGE SCALE GENOMIC DNA]</scope>
    <source>
        <strain evidence="5">HSR6</strain>
    </source>
</reference>